<evidence type="ECO:0000313" key="3">
    <source>
        <dbReference type="EMBL" id="APU50777.1"/>
    </source>
</evidence>
<dbReference type="SUPFAM" id="SSF51735">
    <property type="entry name" value="NAD(P)-binding Rossmann-fold domains"/>
    <property type="match status" value="1"/>
</dbReference>
<evidence type="ECO:0000256" key="1">
    <source>
        <dbReference type="ARBA" id="ARBA00006484"/>
    </source>
</evidence>
<reference evidence="3" key="1">
    <citation type="journal article" date="2008" name="Biol. Bull.">
        <title>cDNA sequences for transcription factors and signaling proteins of the hemichordate Saccoglossus kowalevskii: efficacy of the expressed sequence tag (EST) approach for evolutionary and developmental studies of a new organism.</title>
        <authorList>
            <person name="Freeman R.M. Jr."/>
            <person name="Wu M."/>
            <person name="Cordonnier-Pratt M.M."/>
            <person name="Pratt L.H."/>
            <person name="Gruber C.E."/>
            <person name="Smith M."/>
            <person name="Lander E.S."/>
            <person name="Stange-Thomann N."/>
            <person name="Lowe C.J."/>
            <person name="Gerhart J."/>
            <person name="Kirschner M."/>
        </authorList>
    </citation>
    <scope>NUCLEOTIDE SEQUENCE</scope>
</reference>
<dbReference type="GeneID" id="100371441"/>
<keyword evidence="2" id="KW-0560">Oxidoreductase</keyword>
<evidence type="ECO:0000256" key="2">
    <source>
        <dbReference type="ARBA" id="ARBA00023002"/>
    </source>
</evidence>
<name>A0A1L7H7G4_SACKO</name>
<keyword evidence="4" id="KW-1185">Reference proteome</keyword>
<dbReference type="PRINTS" id="PR00081">
    <property type="entry name" value="GDHRDH"/>
</dbReference>
<dbReference type="InterPro" id="IPR002347">
    <property type="entry name" value="SDR_fam"/>
</dbReference>
<reference evidence="5" key="3">
    <citation type="submission" date="2025-05" db="UniProtKB">
        <authorList>
            <consortium name="RefSeq"/>
        </authorList>
    </citation>
    <scope>IDENTIFICATION</scope>
    <source>
        <tissue evidence="5">Testes</tissue>
    </source>
</reference>
<evidence type="ECO:0000313" key="4">
    <source>
        <dbReference type="Proteomes" id="UP000694865"/>
    </source>
</evidence>
<comment type="similarity">
    <text evidence="1">Belongs to the short-chain dehydrogenases/reductases (SDR) family.</text>
</comment>
<dbReference type="RefSeq" id="XP_002742225.1">
    <property type="nucleotide sequence ID" value="XM_002742179.2"/>
</dbReference>
<reference evidence="3" key="2">
    <citation type="submission" date="2016-04" db="EMBL/GenBank/DDBJ databases">
        <authorList>
            <person name="Evans L.H."/>
            <person name="Alamgir A."/>
            <person name="Owens N."/>
            <person name="Weber N.D."/>
            <person name="Virtaneva K."/>
            <person name="Barbian K."/>
            <person name="Babar A."/>
            <person name="Rosenke K."/>
        </authorList>
    </citation>
    <scope>NUCLEOTIDE SEQUENCE</scope>
</reference>
<dbReference type="InterPro" id="IPR036291">
    <property type="entry name" value="NAD(P)-bd_dom_sf"/>
</dbReference>
<dbReference type="Pfam" id="PF00106">
    <property type="entry name" value="adh_short"/>
    <property type="match status" value="1"/>
</dbReference>
<dbReference type="Proteomes" id="UP000694865">
    <property type="component" value="Unplaced"/>
</dbReference>
<dbReference type="EMBL" id="KX125081">
    <property type="protein sequence ID" value="APU50777.1"/>
    <property type="molecule type" value="mRNA"/>
</dbReference>
<dbReference type="OrthoDB" id="191139at2759"/>
<accession>A0A1L7H7G4</accession>
<dbReference type="PANTHER" id="PTHR24320:SF148">
    <property type="entry name" value="NAD(P)-BINDING ROSSMANN-FOLD SUPERFAMILY PROTEIN"/>
    <property type="match status" value="1"/>
</dbReference>
<dbReference type="GO" id="GO:0016491">
    <property type="term" value="F:oxidoreductase activity"/>
    <property type="evidence" value="ECO:0007669"/>
    <property type="project" value="UniProtKB-KW"/>
</dbReference>
<gene>
    <name evidence="5" type="primary">LOC100371441</name>
    <name evidence="3" type="ORF">Sakowv30001115mg</name>
</gene>
<dbReference type="KEGG" id="sko:100371441"/>
<dbReference type="Gene3D" id="3.40.50.720">
    <property type="entry name" value="NAD(P)-binding Rossmann-like Domain"/>
    <property type="match status" value="1"/>
</dbReference>
<sequence length="272" mass="30342">MSLSGRVYLITGSTDGIGKHTALRLAQAGGTVLVHGRNRAKGEKVVEELKTATGNPNIELFTADFSSLDHIRQMSREVHERHSRIDVLINNAGVWENQRILSQEGYEMTLAVNVLAPFLLTSLLLDLIPKGRVDSRILIVSSMTQAYNIDFSNLQFERDYSGFAAYGLSKLCDIVFSYELSDRLRPLGIIVNCCDPGTVNTNMLMKSYGPIGIPIEQADNEFYLATDPKFTGVTGKYFVQLQDTSSASISYDIKTRRRLWQIMEQMTGATYP</sequence>
<organism evidence="3">
    <name type="scientific">Saccoglossus kowalevskii</name>
    <name type="common">Acorn worm</name>
    <dbReference type="NCBI Taxonomy" id="10224"/>
    <lineage>
        <taxon>Eukaryota</taxon>
        <taxon>Metazoa</taxon>
        <taxon>Hemichordata</taxon>
        <taxon>Enteropneusta</taxon>
        <taxon>Harrimaniidae</taxon>
        <taxon>Saccoglossus</taxon>
    </lineage>
</organism>
<proteinExistence type="evidence at transcript level"/>
<dbReference type="AlphaFoldDB" id="A0A1L7H7G4"/>
<evidence type="ECO:0000313" key="5">
    <source>
        <dbReference type="RefSeq" id="XP_002742225.1"/>
    </source>
</evidence>
<protein>
    <submittedName>
        <fullName evidence="3 5">Retinol dehydrogenase 14-like</fullName>
    </submittedName>
</protein>
<dbReference type="PANTHER" id="PTHR24320">
    <property type="entry name" value="RETINOL DEHYDROGENASE"/>
    <property type="match status" value="1"/>
</dbReference>